<organism evidence="1">
    <name type="scientific">Ajellomyces dermatitidis (strain ATCC 18188 / CBS 674.68)</name>
    <name type="common">Blastomyces dermatitidis</name>
    <dbReference type="NCBI Taxonomy" id="653446"/>
    <lineage>
        <taxon>Eukaryota</taxon>
        <taxon>Fungi</taxon>
        <taxon>Dikarya</taxon>
        <taxon>Ascomycota</taxon>
        <taxon>Pezizomycotina</taxon>
        <taxon>Eurotiomycetes</taxon>
        <taxon>Eurotiomycetidae</taxon>
        <taxon>Onygenales</taxon>
        <taxon>Ajellomycetaceae</taxon>
        <taxon>Blastomyces</taxon>
    </lineage>
</organism>
<reference evidence="1" key="1">
    <citation type="submission" date="2010-03" db="EMBL/GenBank/DDBJ databases">
        <title>Annotation of Blastomyces dermatitidis strain ATCC 18188.</title>
        <authorList>
            <consortium name="The Broad Institute Genome Sequencing Platform"/>
            <consortium name="Broad Institute Genome Sequencing Center for Infectious Disease."/>
            <person name="Cuomo C."/>
            <person name="Klein B."/>
            <person name="Sullivan T."/>
            <person name="Heitman J."/>
            <person name="Young S."/>
            <person name="Zeng Q."/>
            <person name="Gargeya S."/>
            <person name="Alvarado L."/>
            <person name="Berlin A.M."/>
            <person name="Chapman S.B."/>
            <person name="Chen Z."/>
            <person name="Freedman E."/>
            <person name="Gellesch M."/>
            <person name="Goldberg J."/>
            <person name="Griggs A."/>
            <person name="Gujja S."/>
            <person name="Heilman E."/>
            <person name="Heiman D."/>
            <person name="Howarth C."/>
            <person name="Mehta T."/>
            <person name="Neiman D."/>
            <person name="Pearson M."/>
            <person name="Roberts A."/>
            <person name="Saif S."/>
            <person name="Shea T."/>
            <person name="Shenoy N."/>
            <person name="Sisk P."/>
            <person name="Stolte C."/>
            <person name="Sykes S."/>
            <person name="White J."/>
            <person name="Yandava C."/>
            <person name="Haas B."/>
            <person name="Nusbaum C."/>
            <person name="Birren B."/>
        </authorList>
    </citation>
    <scope>NUCLEOTIDE SEQUENCE</scope>
    <source>
        <strain evidence="1">ATCC 18188</strain>
    </source>
</reference>
<name>A0A0J9EL36_AJEDA</name>
<evidence type="ECO:0000313" key="1">
    <source>
        <dbReference type="EMBL" id="KMW67048.1"/>
    </source>
</evidence>
<dbReference type="OrthoDB" id="10576699at2759"/>
<dbReference type="AlphaFoldDB" id="A0A0J9EL36"/>
<accession>A0A0J9EL36</accession>
<dbReference type="EMBL" id="GG749415">
    <property type="protein sequence ID" value="KMW67048.1"/>
    <property type="molecule type" value="Genomic_DNA"/>
</dbReference>
<protein>
    <submittedName>
        <fullName evidence="1">Uncharacterized protein</fullName>
    </submittedName>
</protein>
<proteinExistence type="predicted"/>
<sequence length="61" mass="6758">MQEASIVRQADGSVITTGAPLRLPFDRVMLRHPSTSVEADILIPDKELRVLGEEVWEAQGQ</sequence>
<dbReference type="Proteomes" id="UP000007802">
    <property type="component" value="Unassembled WGS sequence"/>
</dbReference>
<gene>
    <name evidence="1" type="ORF">BDDG_11882</name>
</gene>